<evidence type="ECO:0000313" key="1">
    <source>
        <dbReference type="EMBL" id="KAH6649315.1"/>
    </source>
</evidence>
<gene>
    <name evidence="1" type="ORF">F5144DRAFT_481254</name>
</gene>
<comment type="caution">
    <text evidence="1">The sequence shown here is derived from an EMBL/GenBank/DDBJ whole genome shotgun (WGS) entry which is preliminary data.</text>
</comment>
<evidence type="ECO:0000313" key="2">
    <source>
        <dbReference type="Proteomes" id="UP000724584"/>
    </source>
</evidence>
<sequence>MLKQHLIGFAAAFAALASGQSLISVLENNGFSEYAALIRGDPSVEAASDLIVYAPTDAALVANNGTTSKKIRARFTNVNRSAPRPRQPPKRSPPAGNGTRLVRNRDELVPPGSAFVTLLDDPEFVNLGPGVNQSLVEKRAVSSELPVVFSGLGETIRVTGDDIPFDRGVIRPTNGLPTLPQTASKTLPFLGINTFFDALNQTGLLAELDTRRGPITILAPDDNAFKGKTYTRDQLAAIVRQHVLVDYFAYTPLLEDRQVYPTLGGGEVVVSVNDKGAASLGGARILAGDAILTNGAVHTIDKVRLLPFTCYPHDLPQRYLDSLRDEPDNKPCIMVLMGVS</sequence>
<keyword evidence="2" id="KW-1185">Reference proteome</keyword>
<dbReference type="Proteomes" id="UP000724584">
    <property type="component" value="Unassembled WGS sequence"/>
</dbReference>
<name>A0ACB7PLX7_9PEZI</name>
<organism evidence="1 2">
    <name type="scientific">Chaetomium tenue</name>
    <dbReference type="NCBI Taxonomy" id="1854479"/>
    <lineage>
        <taxon>Eukaryota</taxon>
        <taxon>Fungi</taxon>
        <taxon>Dikarya</taxon>
        <taxon>Ascomycota</taxon>
        <taxon>Pezizomycotina</taxon>
        <taxon>Sordariomycetes</taxon>
        <taxon>Sordariomycetidae</taxon>
        <taxon>Sordariales</taxon>
        <taxon>Chaetomiaceae</taxon>
        <taxon>Chaetomium</taxon>
    </lineage>
</organism>
<dbReference type="EMBL" id="JAGIZQ010000001">
    <property type="protein sequence ID" value="KAH6649315.1"/>
    <property type="molecule type" value="Genomic_DNA"/>
</dbReference>
<proteinExistence type="predicted"/>
<reference evidence="1 2" key="1">
    <citation type="journal article" date="2021" name="Nat. Commun.">
        <title>Genetic determinants of endophytism in the Arabidopsis root mycobiome.</title>
        <authorList>
            <person name="Mesny F."/>
            <person name="Miyauchi S."/>
            <person name="Thiergart T."/>
            <person name="Pickel B."/>
            <person name="Atanasova L."/>
            <person name="Karlsson M."/>
            <person name="Huettel B."/>
            <person name="Barry K.W."/>
            <person name="Haridas S."/>
            <person name="Chen C."/>
            <person name="Bauer D."/>
            <person name="Andreopoulos W."/>
            <person name="Pangilinan J."/>
            <person name="LaButti K."/>
            <person name="Riley R."/>
            <person name="Lipzen A."/>
            <person name="Clum A."/>
            <person name="Drula E."/>
            <person name="Henrissat B."/>
            <person name="Kohler A."/>
            <person name="Grigoriev I.V."/>
            <person name="Martin F.M."/>
            <person name="Hacquard S."/>
        </authorList>
    </citation>
    <scope>NUCLEOTIDE SEQUENCE [LARGE SCALE GENOMIC DNA]</scope>
    <source>
        <strain evidence="1 2">MPI-SDFR-AT-0079</strain>
    </source>
</reference>
<accession>A0ACB7PLX7</accession>
<protein>
    <submittedName>
        <fullName evidence="1">FAS1 domain-containing protein</fullName>
    </submittedName>
</protein>